<keyword evidence="2" id="KW-0816">Tricarboxylic acid cycle</keyword>
<feature type="domain" description="Lactate/malate dehydrogenase N-terminal" evidence="9">
    <location>
        <begin position="4"/>
        <end position="148"/>
    </location>
</feature>
<protein>
    <submittedName>
        <fullName evidence="11">Malate dehydrogenase</fullName>
    </submittedName>
</protein>
<feature type="binding site" evidence="6">
    <location>
        <position position="126"/>
    </location>
    <ligand>
        <name>substrate</name>
    </ligand>
</feature>
<dbReference type="FunFam" id="3.90.110.10:FF:000004">
    <property type="entry name" value="Malate dehydrogenase"/>
    <property type="match status" value="1"/>
</dbReference>
<evidence type="ECO:0000256" key="2">
    <source>
        <dbReference type="ARBA" id="ARBA00022532"/>
    </source>
</evidence>
<evidence type="ECO:0000256" key="1">
    <source>
        <dbReference type="ARBA" id="ARBA00003966"/>
    </source>
</evidence>
<dbReference type="Pfam" id="PF02866">
    <property type="entry name" value="Ldh_1_C"/>
    <property type="match status" value="1"/>
</dbReference>
<gene>
    <name evidence="11" type="primary">mdh</name>
    <name evidence="11" type="ORF">C9940_02705</name>
</gene>
<dbReference type="GO" id="GO:0006099">
    <property type="term" value="P:tricarboxylic acid cycle"/>
    <property type="evidence" value="ECO:0007669"/>
    <property type="project" value="UniProtKB-KW"/>
</dbReference>
<dbReference type="GO" id="GO:0004459">
    <property type="term" value="F:L-lactate dehydrogenase (NAD+) activity"/>
    <property type="evidence" value="ECO:0007669"/>
    <property type="project" value="TreeGrafter"/>
</dbReference>
<comment type="function">
    <text evidence="1">Catalyzes the reversible oxidation of malate to oxaloacetate.</text>
</comment>
<dbReference type="SUPFAM" id="SSF51735">
    <property type="entry name" value="NAD(P)-binding Rossmann-fold domains"/>
    <property type="match status" value="1"/>
</dbReference>
<evidence type="ECO:0000256" key="6">
    <source>
        <dbReference type="PIRSR" id="PIRSR000102-2"/>
    </source>
</evidence>
<feature type="binding site" evidence="6">
    <location>
        <position position="157"/>
    </location>
    <ligand>
        <name>substrate</name>
    </ligand>
</feature>
<dbReference type="GO" id="GO:0006089">
    <property type="term" value="P:lactate metabolic process"/>
    <property type="evidence" value="ECO:0007669"/>
    <property type="project" value="TreeGrafter"/>
</dbReference>
<dbReference type="EMBL" id="PYVN01000020">
    <property type="protein sequence ID" value="PTB86370.1"/>
    <property type="molecule type" value="Genomic_DNA"/>
</dbReference>
<evidence type="ECO:0000256" key="5">
    <source>
        <dbReference type="PIRSR" id="PIRSR000102-1"/>
    </source>
</evidence>
<dbReference type="InterPro" id="IPR011275">
    <property type="entry name" value="Malate_DH_type3"/>
</dbReference>
<accession>A0A2T4CXU8</accession>
<reference evidence="11" key="1">
    <citation type="submission" date="2018-03" db="EMBL/GenBank/DDBJ databases">
        <title>Cross-interface Injection: A General Nanoliter Liquid Handling Method Applied to Single Cells Genome Amplification Automated Nanoliter Liquid Handling Applied to Single Cell Multiple Displacement Amplification.</title>
        <authorList>
            <person name="Yun J."/>
            <person name="Xu P."/>
            <person name="Xu J."/>
            <person name="Dai X."/>
            <person name="Wang Y."/>
            <person name="Zheng X."/>
            <person name="Cao C."/>
            <person name="Yi Q."/>
            <person name="Zhu Y."/>
            <person name="Wang L."/>
            <person name="Dong Z."/>
            <person name="Huang Y."/>
            <person name="Huang L."/>
            <person name="Du W."/>
        </authorList>
    </citation>
    <scope>NUCLEOTIDE SEQUENCE [LARGE SCALE GENOMIC DNA]</scope>
    <source>
        <strain evidence="11">Z-D3-2</strain>
    </source>
</reference>
<sequence length="314" mass="33817">MQNKIALYGAGNVGATTAHWLAQKELGDLALFDIYEQIAKGKALDLMQSGPAAGFDAKITGSNDPEIIADANIVVVSAGVPRRKDPETGKYPGRDELIKINQVVMEQASENIKRYAPDSIVIVVTNPIEAMCHVVKEVTGFPTERIIGQAGALDTTRYKAFIAMELGVSVKDVNGLVIGGHGDAMVPLPTHTTISGIPILDLISEKRLEEIIHRTAHGGGEIVNLLGYSSYYAAAAATAQTVESILKDQKRLIPSVVYTQGEYGYTDLFIGLPAILGFKGVEKIIELNLDFDEKAKLEYSMNSVKDVVALLGYN</sequence>
<organism evidence="11">
    <name type="scientific">Pseudidiomarina aestuarii</name>
    <dbReference type="NCBI Taxonomy" id="624146"/>
    <lineage>
        <taxon>Bacteria</taxon>
        <taxon>Pseudomonadati</taxon>
        <taxon>Pseudomonadota</taxon>
        <taxon>Gammaproteobacteria</taxon>
        <taxon>Alteromonadales</taxon>
        <taxon>Idiomarinaceae</taxon>
        <taxon>Pseudidiomarina</taxon>
    </lineage>
</organism>
<dbReference type="InterPro" id="IPR001557">
    <property type="entry name" value="L-lactate/malate_DH"/>
</dbReference>
<evidence type="ECO:0000256" key="7">
    <source>
        <dbReference type="PIRSR" id="PIRSR000102-3"/>
    </source>
</evidence>
<proteinExistence type="inferred from homology"/>
<dbReference type="PIRSF" id="PIRSF000102">
    <property type="entry name" value="Lac_mal_DH"/>
    <property type="match status" value="1"/>
</dbReference>
<dbReference type="InterPro" id="IPR036291">
    <property type="entry name" value="NAD(P)-bd_dom_sf"/>
</dbReference>
<feature type="domain" description="Lactate/malate dehydrogenase C-terminal" evidence="10">
    <location>
        <begin position="153"/>
        <end position="306"/>
    </location>
</feature>
<dbReference type="InterPro" id="IPR001236">
    <property type="entry name" value="Lactate/malate_DH_N"/>
</dbReference>
<feature type="binding site" evidence="7">
    <location>
        <position position="33"/>
    </location>
    <ligand>
        <name>NAD(+)</name>
        <dbReference type="ChEBI" id="CHEBI:57540"/>
    </ligand>
</feature>
<dbReference type="InterPro" id="IPR015955">
    <property type="entry name" value="Lactate_DH/Glyco_Ohase_4_C"/>
</dbReference>
<dbReference type="NCBIfam" id="TIGR01763">
    <property type="entry name" value="MalateDH_bact"/>
    <property type="match status" value="1"/>
</dbReference>
<dbReference type="AlphaFoldDB" id="A0A2T4CXU8"/>
<dbReference type="PANTHER" id="PTHR43128">
    <property type="entry name" value="L-2-HYDROXYCARBOXYLATE DEHYDROGENASE (NAD(P)(+))"/>
    <property type="match status" value="1"/>
</dbReference>
<dbReference type="Gene3D" id="3.40.50.720">
    <property type="entry name" value="NAD(P)-binding Rossmann-like Domain"/>
    <property type="match status" value="1"/>
</dbReference>
<keyword evidence="4 7" id="KW-0520">NAD</keyword>
<feature type="binding site" evidence="7">
    <location>
        <position position="101"/>
    </location>
    <ligand>
        <name>NAD(+)</name>
        <dbReference type="ChEBI" id="CHEBI:57540"/>
    </ligand>
</feature>
<evidence type="ECO:0000256" key="8">
    <source>
        <dbReference type="RuleBase" id="RU003369"/>
    </source>
</evidence>
<dbReference type="PANTHER" id="PTHR43128:SF16">
    <property type="entry name" value="L-LACTATE DEHYDROGENASE"/>
    <property type="match status" value="1"/>
</dbReference>
<evidence type="ECO:0000256" key="4">
    <source>
        <dbReference type="ARBA" id="ARBA00023027"/>
    </source>
</evidence>
<feature type="binding site" evidence="6">
    <location>
        <position position="82"/>
    </location>
    <ligand>
        <name>substrate</name>
    </ligand>
</feature>
<keyword evidence="3 8" id="KW-0560">Oxidoreductase</keyword>
<dbReference type="CDD" id="cd01339">
    <property type="entry name" value="LDH-like_MDH"/>
    <property type="match status" value="1"/>
</dbReference>
<evidence type="ECO:0000259" key="10">
    <source>
        <dbReference type="Pfam" id="PF02866"/>
    </source>
</evidence>
<feature type="binding site" evidence="6">
    <location>
        <position position="94"/>
    </location>
    <ligand>
        <name>substrate</name>
    </ligand>
</feature>
<dbReference type="Gene3D" id="3.90.110.10">
    <property type="entry name" value="Lactate dehydrogenase/glycoside hydrolase, family 4, C-terminal"/>
    <property type="match status" value="1"/>
</dbReference>
<dbReference type="Pfam" id="PF00056">
    <property type="entry name" value="Ldh_1_N"/>
    <property type="match status" value="1"/>
</dbReference>
<evidence type="ECO:0000313" key="11">
    <source>
        <dbReference type="EMBL" id="PTB86370.1"/>
    </source>
</evidence>
<dbReference type="NCBIfam" id="NF004863">
    <property type="entry name" value="PRK06223.1"/>
    <property type="match status" value="1"/>
</dbReference>
<feature type="active site" description="Proton acceptor" evidence="5">
    <location>
        <position position="181"/>
    </location>
</feature>
<evidence type="ECO:0000256" key="3">
    <source>
        <dbReference type="ARBA" id="ARBA00023002"/>
    </source>
</evidence>
<feature type="binding site" evidence="7">
    <location>
        <begin position="124"/>
        <end position="126"/>
    </location>
    <ligand>
        <name>NAD(+)</name>
        <dbReference type="ChEBI" id="CHEBI:57540"/>
    </ligand>
</feature>
<dbReference type="PRINTS" id="PR00086">
    <property type="entry name" value="LLDHDRGNASE"/>
</dbReference>
<evidence type="ECO:0000259" key="9">
    <source>
        <dbReference type="Pfam" id="PF00056"/>
    </source>
</evidence>
<dbReference type="InterPro" id="IPR022383">
    <property type="entry name" value="Lactate/malate_DH_C"/>
</dbReference>
<name>A0A2T4CXU8_9GAMM</name>
<feature type="binding site" evidence="7">
    <location>
        <begin position="9"/>
        <end position="14"/>
    </location>
    <ligand>
        <name>NAD(+)</name>
        <dbReference type="ChEBI" id="CHEBI:57540"/>
    </ligand>
</feature>
<comment type="similarity">
    <text evidence="8">Belongs to the LDH/MDH superfamily.</text>
</comment>
<comment type="caution">
    <text evidence="11">The sequence shown here is derived from an EMBL/GenBank/DDBJ whole genome shotgun (WGS) entry which is preliminary data.</text>
</comment>
<dbReference type="SUPFAM" id="SSF56327">
    <property type="entry name" value="LDH C-terminal domain-like"/>
    <property type="match status" value="1"/>
</dbReference>